<organism evidence="4 5">
    <name type="scientific">Priapulus caudatus</name>
    <name type="common">Priapulid worm</name>
    <dbReference type="NCBI Taxonomy" id="37621"/>
    <lineage>
        <taxon>Eukaryota</taxon>
        <taxon>Metazoa</taxon>
        <taxon>Ecdysozoa</taxon>
        <taxon>Scalidophora</taxon>
        <taxon>Priapulida</taxon>
        <taxon>Priapulimorpha</taxon>
        <taxon>Priapulimorphida</taxon>
        <taxon>Priapulidae</taxon>
        <taxon>Priapulus</taxon>
    </lineage>
</organism>
<dbReference type="Gene3D" id="2.60.40.4100">
    <property type="entry name" value="Zona pellucida, ZP-C domain"/>
    <property type="match status" value="1"/>
</dbReference>
<dbReference type="PANTHER" id="PTHR46560:SF5">
    <property type="entry name" value="CYPHER, ISOFORM B"/>
    <property type="match status" value="1"/>
</dbReference>
<keyword evidence="2" id="KW-0472">Membrane</keyword>
<name>A0ABM1DZQ0_PRICU</name>
<evidence type="ECO:0000256" key="2">
    <source>
        <dbReference type="SAM" id="Phobius"/>
    </source>
</evidence>
<dbReference type="PROSITE" id="PS51034">
    <property type="entry name" value="ZP_2"/>
    <property type="match status" value="1"/>
</dbReference>
<keyword evidence="4" id="KW-1185">Reference proteome</keyword>
<proteinExistence type="predicted"/>
<dbReference type="PANTHER" id="PTHR46560">
    <property type="entry name" value="CYPHER, ISOFORM B"/>
    <property type="match status" value="1"/>
</dbReference>
<dbReference type="Proteomes" id="UP000695022">
    <property type="component" value="Unplaced"/>
</dbReference>
<dbReference type="Pfam" id="PF00100">
    <property type="entry name" value="Zona_pellucida"/>
    <property type="match status" value="1"/>
</dbReference>
<reference evidence="5" key="1">
    <citation type="submission" date="2025-08" db="UniProtKB">
        <authorList>
            <consortium name="RefSeq"/>
        </authorList>
    </citation>
    <scope>IDENTIFICATION</scope>
</reference>
<feature type="transmembrane region" description="Helical" evidence="2">
    <location>
        <begin position="300"/>
        <end position="324"/>
    </location>
</feature>
<dbReference type="RefSeq" id="XP_014665421.1">
    <property type="nucleotide sequence ID" value="XM_014809935.1"/>
</dbReference>
<dbReference type="InterPro" id="IPR042235">
    <property type="entry name" value="ZP-C_dom"/>
</dbReference>
<keyword evidence="1" id="KW-1015">Disulfide bond</keyword>
<evidence type="ECO:0000256" key="1">
    <source>
        <dbReference type="ARBA" id="ARBA00023157"/>
    </source>
</evidence>
<evidence type="ECO:0000259" key="3">
    <source>
        <dbReference type="PROSITE" id="PS51034"/>
    </source>
</evidence>
<dbReference type="GeneID" id="106807564"/>
<keyword evidence="2" id="KW-1133">Transmembrane helix</keyword>
<gene>
    <name evidence="5" type="primary">LOC106807564</name>
</gene>
<dbReference type="InterPro" id="IPR001507">
    <property type="entry name" value="ZP_dom"/>
</dbReference>
<feature type="domain" description="ZP" evidence="3">
    <location>
        <begin position="1"/>
        <end position="211"/>
    </location>
</feature>
<protein>
    <submittedName>
        <fullName evidence="5">Uncharacterized protein LOC106807564</fullName>
    </submittedName>
</protein>
<sequence>MKEELSSHAKMIAGTIRGGIDVPQRTENRIDIKPSAGNADCTAHLGGTSSAGMAQRFDSLMLAQVRIRGGDTEFVRPGLIEVPTCRLRIVPGMQPYASDARVLKLGDTATMVVSINNKNDVFDIFVTNCYGHDGLGQTRLHLIDDGGCPTSDKFIKPAVYDRTTHPGQTHMYSHFKVFKFPDAQDVYLQCQCMVCYERCYRPQCDGSPRRSNHLIGAASKQPVTGRIFGRNKRAADGASRDDVIEEENSQTKIEQLEETKIFQKFKVEIPGEERLSDDPLASGSGTVKGQHAATCVPQEVFIAVLVTVVAILLVSITISTVLYVRMQRLARLNEKLMQKTSITRAEIVRRSRIEANRTRAPPGGQSACVNEMKVMRSSRAPSDGENLVGCAECKQCVSSDLRCSCENQGYVNVDRH</sequence>
<dbReference type="InterPro" id="IPR055355">
    <property type="entry name" value="ZP-C"/>
</dbReference>
<keyword evidence="2" id="KW-0812">Transmembrane</keyword>
<accession>A0ABM1DZQ0</accession>
<evidence type="ECO:0000313" key="4">
    <source>
        <dbReference type="Proteomes" id="UP000695022"/>
    </source>
</evidence>
<evidence type="ECO:0000313" key="5">
    <source>
        <dbReference type="RefSeq" id="XP_014665421.1"/>
    </source>
</evidence>